<reference evidence="1" key="1">
    <citation type="submission" date="2022-12" db="EMBL/GenBank/DDBJ databases">
        <authorList>
            <person name="Wang J."/>
        </authorList>
    </citation>
    <scope>NUCLEOTIDE SEQUENCE</scope>
    <source>
        <strain evidence="1">HY-45-18</strain>
    </source>
</reference>
<dbReference type="EMBL" id="JAPQER010000001">
    <property type="protein sequence ID" value="MCY6482811.1"/>
    <property type="molecule type" value="Genomic_DNA"/>
</dbReference>
<name>A0ABT4CV19_9CLOT</name>
<protein>
    <recommendedName>
        <fullName evidence="3">PD-(D/E)XK endonuclease-like domain-containing protein</fullName>
    </recommendedName>
</protein>
<gene>
    <name evidence="1" type="ORF">OW763_00365</name>
</gene>
<evidence type="ECO:0008006" key="3">
    <source>
        <dbReference type="Google" id="ProtNLM"/>
    </source>
</evidence>
<dbReference type="RefSeq" id="WP_268039075.1">
    <property type="nucleotide sequence ID" value="NZ_JAPQER010000001.1"/>
</dbReference>
<organism evidence="1 2">
    <name type="scientific">Clostridium aestuarii</name>
    <dbReference type="NCBI Taxonomy" id="338193"/>
    <lineage>
        <taxon>Bacteria</taxon>
        <taxon>Bacillati</taxon>
        <taxon>Bacillota</taxon>
        <taxon>Clostridia</taxon>
        <taxon>Eubacteriales</taxon>
        <taxon>Clostridiaceae</taxon>
        <taxon>Clostridium</taxon>
    </lineage>
</organism>
<dbReference type="Proteomes" id="UP001078443">
    <property type="component" value="Unassembled WGS sequence"/>
</dbReference>
<comment type="caution">
    <text evidence="1">The sequence shown here is derived from an EMBL/GenBank/DDBJ whole genome shotgun (WGS) entry which is preliminary data.</text>
</comment>
<accession>A0ABT4CV19</accession>
<evidence type="ECO:0000313" key="1">
    <source>
        <dbReference type="EMBL" id="MCY6482811.1"/>
    </source>
</evidence>
<proteinExistence type="predicted"/>
<evidence type="ECO:0000313" key="2">
    <source>
        <dbReference type="Proteomes" id="UP001078443"/>
    </source>
</evidence>
<sequence length="172" mass="20104">MKINKYLSFDISLHKTLYYINKHYSNTSLSYKSLIDILNDNWLSTGYQSNYEESLFKSFATTAMKKYSLNPLDRGCDIVLINKFITAKEGSKLKYAKIDKLHFLSNDQLELIDYKSGKHLPPINKSFFTSKTLFTITSIKKKFGVYPDIFSLYYLRHGIKFSQEIPQIYTTI</sequence>
<keyword evidence="2" id="KW-1185">Reference proteome</keyword>